<reference evidence="1" key="1">
    <citation type="submission" date="2022-09" db="EMBL/GenBank/DDBJ databases">
        <title>Eubacterium sp. LFL-14 isolated from human feces.</title>
        <authorList>
            <person name="Liu F."/>
        </authorList>
    </citation>
    <scope>NUCLEOTIDE SEQUENCE</scope>
    <source>
        <strain evidence="1">LFL-14</strain>
    </source>
</reference>
<evidence type="ECO:0000313" key="1">
    <source>
        <dbReference type="EMBL" id="MCT7397811.1"/>
    </source>
</evidence>
<accession>A0ABT2LWY6</accession>
<protein>
    <submittedName>
        <fullName evidence="1">Uncharacterized protein</fullName>
    </submittedName>
</protein>
<dbReference type="Proteomes" id="UP001431199">
    <property type="component" value="Unassembled WGS sequence"/>
</dbReference>
<name>A0ABT2LWY6_9FIRM</name>
<evidence type="ECO:0000313" key="2">
    <source>
        <dbReference type="Proteomes" id="UP001431199"/>
    </source>
</evidence>
<organism evidence="1 2">
    <name type="scientific">Eubacterium album</name>
    <dbReference type="NCBI Taxonomy" id="2978477"/>
    <lineage>
        <taxon>Bacteria</taxon>
        <taxon>Bacillati</taxon>
        <taxon>Bacillota</taxon>
        <taxon>Clostridia</taxon>
        <taxon>Eubacteriales</taxon>
        <taxon>Eubacteriaceae</taxon>
        <taxon>Eubacterium</taxon>
    </lineage>
</organism>
<sequence length="76" mass="9288">MFIRLKIEIGIWVKSYDKICDAGFKIKNFESKEITNEIIEYVRKHPNVFKIYGPGFYFYTREEFLNKFNNIKRKNI</sequence>
<proteinExistence type="predicted"/>
<gene>
    <name evidence="1" type="ORF">N5B56_01750</name>
</gene>
<comment type="caution">
    <text evidence="1">The sequence shown here is derived from an EMBL/GenBank/DDBJ whole genome shotgun (WGS) entry which is preliminary data.</text>
</comment>
<dbReference type="EMBL" id="JAODBU010000002">
    <property type="protein sequence ID" value="MCT7397811.1"/>
    <property type="molecule type" value="Genomic_DNA"/>
</dbReference>
<keyword evidence="2" id="KW-1185">Reference proteome</keyword>
<dbReference type="RefSeq" id="WP_260978247.1">
    <property type="nucleotide sequence ID" value="NZ_JAODBU010000002.1"/>
</dbReference>